<dbReference type="InterPro" id="IPR052945">
    <property type="entry name" value="Mitotic_Regulator"/>
</dbReference>
<dbReference type="InterPro" id="IPR011990">
    <property type="entry name" value="TPR-like_helical_dom_sf"/>
</dbReference>
<dbReference type="SUPFAM" id="SSF81901">
    <property type="entry name" value="HCP-like"/>
    <property type="match status" value="1"/>
</dbReference>
<organism evidence="1 2">
    <name type="scientific">Stenotrophomonas maltophilia</name>
    <name type="common">Pseudomonas maltophilia</name>
    <name type="synonym">Xanthomonas maltophilia</name>
    <dbReference type="NCBI Taxonomy" id="40324"/>
    <lineage>
        <taxon>Bacteria</taxon>
        <taxon>Pseudomonadati</taxon>
        <taxon>Pseudomonadota</taxon>
        <taxon>Gammaproteobacteria</taxon>
        <taxon>Lysobacterales</taxon>
        <taxon>Lysobacteraceae</taxon>
        <taxon>Stenotrophomonas</taxon>
        <taxon>Stenotrophomonas maltophilia group</taxon>
    </lineage>
</organism>
<evidence type="ECO:0008006" key="3">
    <source>
        <dbReference type="Google" id="ProtNLM"/>
    </source>
</evidence>
<dbReference type="PANTHER" id="PTHR43628:SF1">
    <property type="entry name" value="CHITIN SYNTHASE REGULATORY FACTOR 2-RELATED"/>
    <property type="match status" value="1"/>
</dbReference>
<dbReference type="InterPro" id="IPR006597">
    <property type="entry name" value="Sel1-like"/>
</dbReference>
<dbReference type="AlphaFoldDB" id="A0AAX1IAP5"/>
<dbReference type="EMBL" id="CP060025">
    <property type="protein sequence ID" value="QNG77446.1"/>
    <property type="molecule type" value="Genomic_DNA"/>
</dbReference>
<dbReference type="Gene3D" id="1.25.40.10">
    <property type="entry name" value="Tetratricopeptide repeat domain"/>
    <property type="match status" value="1"/>
</dbReference>
<evidence type="ECO:0000313" key="1">
    <source>
        <dbReference type="EMBL" id="QNG77446.1"/>
    </source>
</evidence>
<name>A0AAX1IAP5_STEMA</name>
<dbReference type="Pfam" id="PF08238">
    <property type="entry name" value="Sel1"/>
    <property type="match status" value="2"/>
</dbReference>
<accession>A0AAX1IAP5</accession>
<reference evidence="1 2" key="1">
    <citation type="submission" date="2020-08" db="EMBL/GenBank/DDBJ databases">
        <title>Phenotypic and transcriptomic analysis of seven clinical Stenotrophomonas maltophilia isolates identify a small set of shared and commonly regulated genes involved in biofilm lifestyle.</title>
        <authorList>
            <person name="Alio I."/>
            <person name="Gudzuhn M."/>
            <person name="Streit W."/>
        </authorList>
    </citation>
    <scope>NUCLEOTIDE SEQUENCE [LARGE SCALE GENOMIC DNA]</scope>
    <source>
        <strain evidence="1 2">UHH_SKK55</strain>
    </source>
</reference>
<evidence type="ECO:0000313" key="2">
    <source>
        <dbReference type="Proteomes" id="UP000515598"/>
    </source>
</evidence>
<proteinExistence type="predicted"/>
<dbReference type="Proteomes" id="UP000515598">
    <property type="component" value="Chromosome"/>
</dbReference>
<dbReference type="SMART" id="SM00671">
    <property type="entry name" value="SEL1"/>
    <property type="match status" value="2"/>
</dbReference>
<gene>
    <name evidence="1" type="ORF">GPNADHDJ_01633</name>
</gene>
<dbReference type="PANTHER" id="PTHR43628">
    <property type="entry name" value="ACTIVATOR OF C KINASE PROTEIN 1-RELATED"/>
    <property type="match status" value="1"/>
</dbReference>
<protein>
    <recommendedName>
        <fullName evidence="3">Sel1 repeat family protein</fullName>
    </recommendedName>
</protein>
<sequence length="219" mass="23749">MVVVPTIVQSVTRSLLSVTVSAVGCQRQKKWLRRTRRINWVPSRPTTFNVGAQARPERGSSHMGNLPTALSENFSVLLDSGDMAGAASLIRSAAVVGSAEAIFLSSSFSRPHESIDEFELRSLAEVELSAAKGYAPAQYRLGCYLQFGDFVDVDPVGAAQYFKLAAKAGYPPAMYEYGLALLHGIGVDSKHDEAISWIMLSAEKGDETAAEFLKNMRDS</sequence>